<accession>A0A0B6Y0S4</accession>
<protein>
    <submittedName>
        <fullName evidence="1">Uncharacterized protein</fullName>
    </submittedName>
</protein>
<proteinExistence type="predicted"/>
<evidence type="ECO:0000313" key="1">
    <source>
        <dbReference type="EMBL" id="CEK49887.1"/>
    </source>
</evidence>
<reference evidence="1" key="1">
    <citation type="submission" date="2014-12" db="EMBL/GenBank/DDBJ databases">
        <title>Insight into the proteome of Arion vulgaris.</title>
        <authorList>
            <person name="Aradska J."/>
            <person name="Bulat T."/>
            <person name="Smidak R."/>
            <person name="Sarate P."/>
            <person name="Gangsoo J."/>
            <person name="Sialana F."/>
            <person name="Bilban M."/>
            <person name="Lubec G."/>
        </authorList>
    </citation>
    <scope>NUCLEOTIDE SEQUENCE</scope>
    <source>
        <tissue evidence="1">Skin</tissue>
    </source>
</reference>
<name>A0A0B6Y0S4_9EUPU</name>
<dbReference type="EMBL" id="HACG01003022">
    <property type="protein sequence ID" value="CEK49887.1"/>
    <property type="molecule type" value="Transcribed_RNA"/>
</dbReference>
<feature type="non-terminal residue" evidence="1">
    <location>
        <position position="79"/>
    </location>
</feature>
<gene>
    <name evidence="1" type="primary">ORF9177</name>
</gene>
<dbReference type="AlphaFoldDB" id="A0A0B6Y0S4"/>
<organism evidence="1">
    <name type="scientific">Arion vulgaris</name>
    <dbReference type="NCBI Taxonomy" id="1028688"/>
    <lineage>
        <taxon>Eukaryota</taxon>
        <taxon>Metazoa</taxon>
        <taxon>Spiralia</taxon>
        <taxon>Lophotrochozoa</taxon>
        <taxon>Mollusca</taxon>
        <taxon>Gastropoda</taxon>
        <taxon>Heterobranchia</taxon>
        <taxon>Euthyneura</taxon>
        <taxon>Panpulmonata</taxon>
        <taxon>Eupulmonata</taxon>
        <taxon>Stylommatophora</taxon>
        <taxon>Helicina</taxon>
        <taxon>Arionoidea</taxon>
        <taxon>Arionidae</taxon>
        <taxon>Arion</taxon>
    </lineage>
</organism>
<sequence length="79" mass="8817">MATSKSQVPVCSNYSWKLVLLLMTMGFWLPFSEPAAVARLQYTMDLKSDCVSAGFLDIPRDQITKLYAPSKEIGSNQQV</sequence>